<proteinExistence type="inferred from homology"/>
<feature type="transmembrane region" description="Helical" evidence="7">
    <location>
        <begin position="188"/>
        <end position="209"/>
    </location>
</feature>
<feature type="transmembrane region" description="Helical" evidence="7">
    <location>
        <begin position="406"/>
        <end position="427"/>
    </location>
</feature>
<dbReference type="PANTHER" id="PTHR10332">
    <property type="entry name" value="EQUILIBRATIVE NUCLEOSIDE TRANSPORTER"/>
    <property type="match status" value="1"/>
</dbReference>
<dbReference type="Proteomes" id="UP001177023">
    <property type="component" value="Unassembled WGS sequence"/>
</dbReference>
<gene>
    <name evidence="8" type="ORF">MSPICULIGERA_LOCUS23558</name>
</gene>
<evidence type="ECO:0008006" key="10">
    <source>
        <dbReference type="Google" id="ProtNLM"/>
    </source>
</evidence>
<evidence type="ECO:0000256" key="5">
    <source>
        <dbReference type="ARBA" id="ARBA00022989"/>
    </source>
</evidence>
<sequence length="428" mass="46155">MSARIFAAFFLVSTTSLLPSNLFQNAHEYFYYKLRNVTTGNLTEWDDGEEAEQTHLQHVFEGYVAFCGGVLNIVGTFINVLATNSVSNYTRVITGHIICLAAFVPTLFLAFTNTDLWQIPFFWLSMGLAGVASFGSIGLIGGGITGLAVTFPEIYMKAVMLGQAAAGVFSAGLSLACQAFASDDLVNGKVYFSIAIVWSALSVLAYMFLIKSRLAKEIQARLTGEDEESLIDEDVDAEEQMITSITPMESIGIADAWRDVFDHVGNELITTALVVGVTLSAFPAVASQVATESHNEKWQRYFAAVYCFLVFNLGDALGRVIGSVVSMGRNTMLWLSVSRLLFPLLLALCNVHPRLHPALTIFPSDGMFLMIMVVFGVSNGTLLTVAGVGLNRYVPPELQEVSGSMLALMGATSALIGSLIGCVLIGIV</sequence>
<dbReference type="Gene3D" id="1.20.1250.20">
    <property type="entry name" value="MFS general substrate transporter like domains"/>
    <property type="match status" value="1"/>
</dbReference>
<feature type="transmembrane region" description="Helical" evidence="7">
    <location>
        <begin position="123"/>
        <end position="149"/>
    </location>
</feature>
<comment type="caution">
    <text evidence="8">The sequence shown here is derived from an EMBL/GenBank/DDBJ whole genome shotgun (WGS) entry which is preliminary data.</text>
</comment>
<dbReference type="SUPFAM" id="SSF103473">
    <property type="entry name" value="MFS general substrate transporter"/>
    <property type="match status" value="1"/>
</dbReference>
<feature type="transmembrane region" description="Helical" evidence="7">
    <location>
        <begin position="63"/>
        <end position="82"/>
    </location>
</feature>
<accession>A0AA36DE47</accession>
<keyword evidence="5 7" id="KW-1133">Transmembrane helix</keyword>
<protein>
    <recommendedName>
        <fullName evidence="10">Equilibrative nucleoside transporter 1</fullName>
    </recommendedName>
</protein>
<comment type="subcellular location">
    <subcellularLocation>
        <location evidence="1">Membrane</location>
        <topology evidence="1">Multi-pass membrane protein</topology>
    </subcellularLocation>
</comment>
<comment type="similarity">
    <text evidence="2">Belongs to the SLC29A/ENT transporter (TC 2.A.57) family.</text>
</comment>
<keyword evidence="9" id="KW-1185">Reference proteome</keyword>
<keyword evidence="4 7" id="KW-0812">Transmembrane</keyword>
<feature type="transmembrane region" description="Helical" evidence="7">
    <location>
        <begin position="161"/>
        <end position="182"/>
    </location>
</feature>
<dbReference type="GO" id="GO:0005886">
    <property type="term" value="C:plasma membrane"/>
    <property type="evidence" value="ECO:0007669"/>
    <property type="project" value="TreeGrafter"/>
</dbReference>
<evidence type="ECO:0000256" key="6">
    <source>
        <dbReference type="ARBA" id="ARBA00023136"/>
    </source>
</evidence>
<name>A0AA36DE47_9BILA</name>
<dbReference type="GO" id="GO:0005337">
    <property type="term" value="F:nucleoside transmembrane transporter activity"/>
    <property type="evidence" value="ECO:0007669"/>
    <property type="project" value="InterPro"/>
</dbReference>
<feature type="transmembrane region" description="Helical" evidence="7">
    <location>
        <begin position="367"/>
        <end position="394"/>
    </location>
</feature>
<organism evidence="8 9">
    <name type="scientific">Mesorhabditis spiculigera</name>
    <dbReference type="NCBI Taxonomy" id="96644"/>
    <lineage>
        <taxon>Eukaryota</taxon>
        <taxon>Metazoa</taxon>
        <taxon>Ecdysozoa</taxon>
        <taxon>Nematoda</taxon>
        <taxon>Chromadorea</taxon>
        <taxon>Rhabditida</taxon>
        <taxon>Rhabditina</taxon>
        <taxon>Rhabditomorpha</taxon>
        <taxon>Rhabditoidea</taxon>
        <taxon>Rhabditidae</taxon>
        <taxon>Mesorhabditinae</taxon>
        <taxon>Mesorhabditis</taxon>
    </lineage>
</organism>
<feature type="transmembrane region" description="Helical" evidence="7">
    <location>
        <begin position="268"/>
        <end position="289"/>
    </location>
</feature>
<dbReference type="InterPro" id="IPR002259">
    <property type="entry name" value="Eqnu_transpt"/>
</dbReference>
<dbReference type="EMBL" id="CATQJA010002706">
    <property type="protein sequence ID" value="CAJ0585542.1"/>
    <property type="molecule type" value="Genomic_DNA"/>
</dbReference>
<dbReference type="AlphaFoldDB" id="A0AA36DE47"/>
<evidence type="ECO:0000256" key="3">
    <source>
        <dbReference type="ARBA" id="ARBA00022448"/>
    </source>
</evidence>
<feature type="transmembrane region" description="Helical" evidence="7">
    <location>
        <begin position="301"/>
        <end position="321"/>
    </location>
</feature>
<evidence type="ECO:0000313" key="9">
    <source>
        <dbReference type="Proteomes" id="UP001177023"/>
    </source>
</evidence>
<dbReference type="PRINTS" id="PR01130">
    <property type="entry name" value="DERENTRNSPRT"/>
</dbReference>
<keyword evidence="3" id="KW-0813">Transport</keyword>
<evidence type="ECO:0000256" key="4">
    <source>
        <dbReference type="ARBA" id="ARBA00022692"/>
    </source>
</evidence>
<reference evidence="8" key="1">
    <citation type="submission" date="2023-06" db="EMBL/GenBank/DDBJ databases">
        <authorList>
            <person name="Delattre M."/>
        </authorList>
    </citation>
    <scope>NUCLEOTIDE SEQUENCE</scope>
    <source>
        <strain evidence="8">AF72</strain>
    </source>
</reference>
<evidence type="ECO:0000256" key="1">
    <source>
        <dbReference type="ARBA" id="ARBA00004141"/>
    </source>
</evidence>
<dbReference type="PANTHER" id="PTHR10332:SF88">
    <property type="entry name" value="EQUILIBRATIVE NUCLEOSIDE TRANSPORTER 1, ISOFORM A"/>
    <property type="match status" value="1"/>
</dbReference>
<dbReference type="Pfam" id="PF01733">
    <property type="entry name" value="Nucleoside_tran"/>
    <property type="match status" value="1"/>
</dbReference>
<feature type="transmembrane region" description="Helical" evidence="7">
    <location>
        <begin position="89"/>
        <end position="111"/>
    </location>
</feature>
<feature type="non-terminal residue" evidence="8">
    <location>
        <position position="1"/>
    </location>
</feature>
<keyword evidence="6 7" id="KW-0472">Membrane</keyword>
<dbReference type="PIRSF" id="PIRSF016379">
    <property type="entry name" value="ENT"/>
    <property type="match status" value="1"/>
</dbReference>
<evidence type="ECO:0000256" key="2">
    <source>
        <dbReference type="ARBA" id="ARBA00007965"/>
    </source>
</evidence>
<evidence type="ECO:0000313" key="8">
    <source>
        <dbReference type="EMBL" id="CAJ0585542.1"/>
    </source>
</evidence>
<dbReference type="InterPro" id="IPR036259">
    <property type="entry name" value="MFS_trans_sf"/>
</dbReference>
<evidence type="ECO:0000256" key="7">
    <source>
        <dbReference type="SAM" id="Phobius"/>
    </source>
</evidence>